<dbReference type="AlphaFoldDB" id="A0A329EB85"/>
<comment type="caution">
    <text evidence="5">The sequence shown here is derived from an EMBL/GenBank/DDBJ whole genome shotgun (WGS) entry which is preliminary data.</text>
</comment>
<accession>A0A329EB85</accession>
<organism evidence="5 6">
    <name type="scientific">Vibrio diazotrophicus</name>
    <dbReference type="NCBI Taxonomy" id="685"/>
    <lineage>
        <taxon>Bacteria</taxon>
        <taxon>Pseudomonadati</taxon>
        <taxon>Pseudomonadota</taxon>
        <taxon>Gammaproteobacteria</taxon>
        <taxon>Vibrionales</taxon>
        <taxon>Vibrionaceae</taxon>
        <taxon>Vibrio</taxon>
    </lineage>
</organism>
<dbReference type="Proteomes" id="UP000248729">
    <property type="component" value="Unassembled WGS sequence"/>
</dbReference>
<dbReference type="Pfam" id="PF00990">
    <property type="entry name" value="GGDEF"/>
    <property type="match status" value="1"/>
</dbReference>
<dbReference type="PANTHER" id="PTHR45138">
    <property type="entry name" value="REGULATORY COMPONENTS OF SENSORY TRANSDUCTION SYSTEM"/>
    <property type="match status" value="1"/>
</dbReference>
<feature type="domain" description="GGDEF" evidence="4">
    <location>
        <begin position="190"/>
        <end position="323"/>
    </location>
</feature>
<dbReference type="NCBIfam" id="TIGR00254">
    <property type="entry name" value="GGDEF"/>
    <property type="match status" value="1"/>
</dbReference>
<comment type="cofactor">
    <cofactor evidence="1">
        <name>Mg(2+)</name>
        <dbReference type="ChEBI" id="CHEBI:18420"/>
    </cofactor>
</comment>
<dbReference type="EMBL" id="QLTR01000006">
    <property type="protein sequence ID" value="RAS66301.1"/>
    <property type="molecule type" value="Genomic_DNA"/>
</dbReference>
<dbReference type="FunFam" id="3.30.70.270:FF:000001">
    <property type="entry name" value="Diguanylate cyclase domain protein"/>
    <property type="match status" value="1"/>
</dbReference>
<evidence type="ECO:0000259" key="4">
    <source>
        <dbReference type="PROSITE" id="PS50887"/>
    </source>
</evidence>
<dbReference type="InterPro" id="IPR050469">
    <property type="entry name" value="Diguanylate_Cyclase"/>
</dbReference>
<dbReference type="InterPro" id="IPR043128">
    <property type="entry name" value="Rev_trsase/Diguanyl_cyclase"/>
</dbReference>
<dbReference type="SMART" id="SM00267">
    <property type="entry name" value="GGDEF"/>
    <property type="match status" value="1"/>
</dbReference>
<gene>
    <name evidence="5" type="ORF">DET48_10681</name>
</gene>
<dbReference type="Gene3D" id="3.30.70.270">
    <property type="match status" value="1"/>
</dbReference>
<protein>
    <recommendedName>
        <fullName evidence="2">diguanylate cyclase</fullName>
        <ecNumber evidence="2">2.7.7.65</ecNumber>
    </recommendedName>
</protein>
<evidence type="ECO:0000256" key="3">
    <source>
        <dbReference type="ARBA" id="ARBA00034247"/>
    </source>
</evidence>
<evidence type="ECO:0000256" key="2">
    <source>
        <dbReference type="ARBA" id="ARBA00012528"/>
    </source>
</evidence>
<evidence type="ECO:0000313" key="5">
    <source>
        <dbReference type="EMBL" id="RAS66301.1"/>
    </source>
</evidence>
<dbReference type="PROSITE" id="PS50887">
    <property type="entry name" value="GGDEF"/>
    <property type="match status" value="1"/>
</dbReference>
<proteinExistence type="predicted"/>
<comment type="catalytic activity">
    <reaction evidence="3">
        <text>2 GTP = 3',3'-c-di-GMP + 2 diphosphate</text>
        <dbReference type="Rhea" id="RHEA:24898"/>
        <dbReference type="ChEBI" id="CHEBI:33019"/>
        <dbReference type="ChEBI" id="CHEBI:37565"/>
        <dbReference type="ChEBI" id="CHEBI:58805"/>
        <dbReference type="EC" id="2.7.7.65"/>
    </reaction>
</comment>
<evidence type="ECO:0000256" key="1">
    <source>
        <dbReference type="ARBA" id="ARBA00001946"/>
    </source>
</evidence>
<dbReference type="GO" id="GO:0052621">
    <property type="term" value="F:diguanylate cyclase activity"/>
    <property type="evidence" value="ECO:0007669"/>
    <property type="project" value="UniProtKB-EC"/>
</dbReference>
<dbReference type="InterPro" id="IPR029787">
    <property type="entry name" value="Nucleotide_cyclase"/>
</dbReference>
<sequence>MIRPIGKGWNYVKVEHMDRQCYECEEYAAVISALPDLVFVLTESGRYAAIFGGENSDLYHDGSSLKGLTLDNVLPAEKATWFKDRIKETLDCDCIKVFEYSLSADDVDTVDEATGPIGELRFEGRVSPLKSLRYGERAVVWVARNITARYHIQQQLLYQSEVDDLSKTLNRRKLFETLNDAFYAFKRYHENYCFLVVDIDNFKRINDSYGHSLGDEAIRKVAEICKLKVRKTDAIGRLGGDEFGIILKHTDEISPVAFAERLVDAVSNTLLHEELSDTRVSVSIGLSYFAESDTGMEDIYHRADLALYDAKRRGKNRVSTKIN</sequence>
<dbReference type="PANTHER" id="PTHR45138:SF9">
    <property type="entry name" value="DIGUANYLATE CYCLASE DGCM-RELATED"/>
    <property type="match status" value="1"/>
</dbReference>
<dbReference type="CDD" id="cd01949">
    <property type="entry name" value="GGDEF"/>
    <property type="match status" value="1"/>
</dbReference>
<name>A0A329EB85_VIBDI</name>
<dbReference type="EC" id="2.7.7.65" evidence="2"/>
<reference evidence="5 6" key="1">
    <citation type="submission" date="2018-06" db="EMBL/GenBank/DDBJ databases">
        <title>Freshwater and sediment microbial communities from various areas in North America, analyzing microbe dynamics in response to fracking.</title>
        <authorList>
            <person name="Lamendella R."/>
        </authorList>
    </citation>
    <scope>NUCLEOTIDE SEQUENCE [LARGE SCALE GENOMIC DNA]</scope>
    <source>
        <strain evidence="5 6">99A</strain>
    </source>
</reference>
<dbReference type="SUPFAM" id="SSF55073">
    <property type="entry name" value="Nucleotide cyclase"/>
    <property type="match status" value="1"/>
</dbReference>
<dbReference type="InterPro" id="IPR000160">
    <property type="entry name" value="GGDEF_dom"/>
</dbReference>
<evidence type="ECO:0000313" key="6">
    <source>
        <dbReference type="Proteomes" id="UP000248729"/>
    </source>
</evidence>